<dbReference type="Gramene" id="mRNA:HanXRQr2_Chr04g0186341">
    <property type="protein sequence ID" value="CDS:HanXRQr2_Chr04g0186341.1"/>
    <property type="gene ID" value="HanXRQr2_Chr04g0186341"/>
</dbReference>
<keyword evidence="3" id="KW-1185">Reference proteome</keyword>
<gene>
    <name evidence="2" type="ORF">HanXRQr2_Chr04g0186341</name>
</gene>
<feature type="compositionally biased region" description="Polar residues" evidence="1">
    <location>
        <begin position="10"/>
        <end position="29"/>
    </location>
</feature>
<evidence type="ECO:0000256" key="1">
    <source>
        <dbReference type="SAM" id="MobiDB-lite"/>
    </source>
</evidence>
<feature type="region of interest" description="Disordered" evidence="1">
    <location>
        <begin position="1"/>
        <end position="29"/>
    </location>
</feature>
<reference evidence="2" key="1">
    <citation type="journal article" date="2017" name="Nature">
        <title>The sunflower genome provides insights into oil metabolism, flowering and Asterid evolution.</title>
        <authorList>
            <person name="Badouin H."/>
            <person name="Gouzy J."/>
            <person name="Grassa C.J."/>
            <person name="Murat F."/>
            <person name="Staton S.E."/>
            <person name="Cottret L."/>
            <person name="Lelandais-Briere C."/>
            <person name="Owens G.L."/>
            <person name="Carrere S."/>
            <person name="Mayjonade B."/>
            <person name="Legrand L."/>
            <person name="Gill N."/>
            <person name="Kane N.C."/>
            <person name="Bowers J.E."/>
            <person name="Hubner S."/>
            <person name="Bellec A."/>
            <person name="Berard A."/>
            <person name="Berges H."/>
            <person name="Blanchet N."/>
            <person name="Boniface M.C."/>
            <person name="Brunel D."/>
            <person name="Catrice O."/>
            <person name="Chaidir N."/>
            <person name="Claudel C."/>
            <person name="Donnadieu C."/>
            <person name="Faraut T."/>
            <person name="Fievet G."/>
            <person name="Helmstetter N."/>
            <person name="King M."/>
            <person name="Knapp S.J."/>
            <person name="Lai Z."/>
            <person name="Le Paslier M.C."/>
            <person name="Lippi Y."/>
            <person name="Lorenzon L."/>
            <person name="Mandel J.R."/>
            <person name="Marage G."/>
            <person name="Marchand G."/>
            <person name="Marquand E."/>
            <person name="Bret-Mestries E."/>
            <person name="Morien E."/>
            <person name="Nambeesan S."/>
            <person name="Nguyen T."/>
            <person name="Pegot-Espagnet P."/>
            <person name="Pouilly N."/>
            <person name="Raftis F."/>
            <person name="Sallet E."/>
            <person name="Schiex T."/>
            <person name="Thomas J."/>
            <person name="Vandecasteele C."/>
            <person name="Vares D."/>
            <person name="Vear F."/>
            <person name="Vautrin S."/>
            <person name="Crespi M."/>
            <person name="Mangin B."/>
            <person name="Burke J.M."/>
            <person name="Salse J."/>
            <person name="Munos S."/>
            <person name="Vincourt P."/>
            <person name="Rieseberg L.H."/>
            <person name="Langlade N.B."/>
        </authorList>
    </citation>
    <scope>NUCLEOTIDE SEQUENCE</scope>
    <source>
        <tissue evidence="2">Leaves</tissue>
    </source>
</reference>
<organism evidence="2 3">
    <name type="scientific">Helianthus annuus</name>
    <name type="common">Common sunflower</name>
    <dbReference type="NCBI Taxonomy" id="4232"/>
    <lineage>
        <taxon>Eukaryota</taxon>
        <taxon>Viridiplantae</taxon>
        <taxon>Streptophyta</taxon>
        <taxon>Embryophyta</taxon>
        <taxon>Tracheophyta</taxon>
        <taxon>Spermatophyta</taxon>
        <taxon>Magnoliopsida</taxon>
        <taxon>eudicotyledons</taxon>
        <taxon>Gunneridae</taxon>
        <taxon>Pentapetalae</taxon>
        <taxon>asterids</taxon>
        <taxon>campanulids</taxon>
        <taxon>Asterales</taxon>
        <taxon>Asteraceae</taxon>
        <taxon>Asteroideae</taxon>
        <taxon>Heliantheae alliance</taxon>
        <taxon>Heliantheae</taxon>
        <taxon>Helianthus</taxon>
    </lineage>
</organism>
<dbReference type="AlphaFoldDB" id="A0A9K3NSR1"/>
<proteinExistence type="predicted"/>
<sequence>MKREDRTRSSRLPESNIINRTGTTHNTNPTLPFSSIISNGFKHITPVAYFKNMSSKSVSTFTGDNNRWFWFVFGTRRTAAGAATGAVTGTGGCLVGVIFRVLRDLEVEIRVMERRRSRVVGSHIVEK</sequence>
<name>A0A9K3NSR1_HELAN</name>
<reference evidence="2" key="2">
    <citation type="submission" date="2020-06" db="EMBL/GenBank/DDBJ databases">
        <title>Helianthus annuus Genome sequencing and assembly Release 2.</title>
        <authorList>
            <person name="Gouzy J."/>
            <person name="Langlade N."/>
            <person name="Munos S."/>
        </authorList>
    </citation>
    <scope>NUCLEOTIDE SEQUENCE</scope>
    <source>
        <tissue evidence="2">Leaves</tissue>
    </source>
</reference>
<dbReference type="Proteomes" id="UP000215914">
    <property type="component" value="Unassembled WGS sequence"/>
</dbReference>
<dbReference type="EMBL" id="MNCJ02000319">
    <property type="protein sequence ID" value="KAF5811867.1"/>
    <property type="molecule type" value="Genomic_DNA"/>
</dbReference>
<evidence type="ECO:0000313" key="2">
    <source>
        <dbReference type="EMBL" id="KAF5811867.1"/>
    </source>
</evidence>
<accession>A0A9K3NSR1</accession>
<protein>
    <submittedName>
        <fullName evidence="2">Uncharacterized protein</fullName>
    </submittedName>
</protein>
<comment type="caution">
    <text evidence="2">The sequence shown here is derived from an EMBL/GenBank/DDBJ whole genome shotgun (WGS) entry which is preliminary data.</text>
</comment>
<evidence type="ECO:0000313" key="3">
    <source>
        <dbReference type="Proteomes" id="UP000215914"/>
    </source>
</evidence>